<dbReference type="InterPro" id="IPR028889">
    <property type="entry name" value="USP"/>
</dbReference>
<evidence type="ECO:0000313" key="3">
    <source>
        <dbReference type="EMBL" id="CAI2361100.1"/>
    </source>
</evidence>
<dbReference type="Gene3D" id="3.90.70.10">
    <property type="entry name" value="Cysteine proteinases"/>
    <property type="match status" value="1"/>
</dbReference>
<feature type="compositionally biased region" description="Polar residues" evidence="1">
    <location>
        <begin position="199"/>
        <end position="215"/>
    </location>
</feature>
<feature type="region of interest" description="Disordered" evidence="1">
    <location>
        <begin position="192"/>
        <end position="215"/>
    </location>
</feature>
<dbReference type="InterPro" id="IPR038765">
    <property type="entry name" value="Papain-like_cys_pep_sf"/>
</dbReference>
<protein>
    <recommendedName>
        <fullName evidence="2">USP domain-containing protein</fullName>
    </recommendedName>
</protein>
<reference evidence="3" key="1">
    <citation type="submission" date="2023-07" db="EMBL/GenBank/DDBJ databases">
        <authorList>
            <consortium name="AG Swart"/>
            <person name="Singh M."/>
            <person name="Singh A."/>
            <person name="Seah K."/>
            <person name="Emmerich C."/>
        </authorList>
    </citation>
    <scope>NUCLEOTIDE SEQUENCE</scope>
    <source>
        <strain evidence="3">DP1</strain>
    </source>
</reference>
<name>A0AAD1U494_EUPCR</name>
<feature type="region of interest" description="Disordered" evidence="1">
    <location>
        <begin position="28"/>
        <end position="52"/>
    </location>
</feature>
<feature type="compositionally biased region" description="Polar residues" evidence="1">
    <location>
        <begin position="108"/>
        <end position="127"/>
    </location>
</feature>
<dbReference type="PROSITE" id="PS00972">
    <property type="entry name" value="USP_1"/>
    <property type="match status" value="1"/>
</dbReference>
<accession>A0AAD1U494</accession>
<feature type="compositionally biased region" description="Polar residues" evidence="1">
    <location>
        <begin position="86"/>
        <end position="95"/>
    </location>
</feature>
<evidence type="ECO:0000313" key="4">
    <source>
        <dbReference type="Proteomes" id="UP001295684"/>
    </source>
</evidence>
<organism evidence="3 4">
    <name type="scientific">Euplotes crassus</name>
    <dbReference type="NCBI Taxonomy" id="5936"/>
    <lineage>
        <taxon>Eukaryota</taxon>
        <taxon>Sar</taxon>
        <taxon>Alveolata</taxon>
        <taxon>Ciliophora</taxon>
        <taxon>Intramacronucleata</taxon>
        <taxon>Spirotrichea</taxon>
        <taxon>Hypotrichia</taxon>
        <taxon>Euplotida</taxon>
        <taxon>Euplotidae</taxon>
        <taxon>Moneuplotes</taxon>
    </lineage>
</organism>
<dbReference type="PANTHER" id="PTHR21646">
    <property type="entry name" value="UBIQUITIN CARBOXYL-TERMINAL HYDROLASE"/>
    <property type="match status" value="1"/>
</dbReference>
<dbReference type="GO" id="GO:0016579">
    <property type="term" value="P:protein deubiquitination"/>
    <property type="evidence" value="ECO:0007669"/>
    <property type="project" value="InterPro"/>
</dbReference>
<dbReference type="EMBL" id="CAMPGE010002300">
    <property type="protein sequence ID" value="CAI2361100.1"/>
    <property type="molecule type" value="Genomic_DNA"/>
</dbReference>
<feature type="region of interest" description="Disordered" evidence="1">
    <location>
        <begin position="64"/>
        <end position="146"/>
    </location>
</feature>
<proteinExistence type="predicted"/>
<dbReference type="InterPro" id="IPR050185">
    <property type="entry name" value="Ub_carboxyl-term_hydrolase"/>
</dbReference>
<keyword evidence="4" id="KW-1185">Reference proteome</keyword>
<feature type="domain" description="USP" evidence="2">
    <location>
        <begin position="260"/>
        <end position="599"/>
    </location>
</feature>
<sequence>MNSYGHKPDYPFQPKELKPRFATDSLGEFMKYSNQSKPKGSEGYGDPKGNYHYKEEQKRPEYANINYGSTGTNNYNYPSHGRLRSDATNYSETTNSSYPRDSRLSSSGRRVSNGFNTLGKNIVSNGGFSEPVTREGEHNSTIKKPTQVRPLNNAYQDTGYVYKMNSNTSKASTGITEESEKDRRYGIDRWRQPDRTKDWNNPTRQTPNSNFRNKMNDTFTSQKAKRNVSDYYNINNRPVHSREREDTKVDSTKSPDFSTIGLENIGNTCYINVILQCLFHLKEFNSIFLDGSYMKMLNTSQSSKMCQAYAELLEKTINPATPVKPSRSKMSWKRSIQDYLSTKDFKKELCLNFPNFKGYDQHDAHELCTSLLDIMCKELNRVRRMPKYKELKIKSSESIEKQAKKYSDYFKEREDSHVTDCFQGQNMTEIKCNKCGNASYSFEAIMFLHLECDNKKRMSVDELVENFSKPEIIDDFKCSKCKKETKHTKKSYLYTVPKFLIVHIKRFEIGYYSAKKVSTTVELDNKLKIPTYDGNMVTLNLSSIIHHRGSLNSGHYYCEIKDKLPSGEKKWHMFNDEMVSSATVNGYSKTCYIMFYERES</sequence>
<feature type="compositionally biased region" description="Low complexity" evidence="1">
    <location>
        <begin position="64"/>
        <end position="77"/>
    </location>
</feature>
<gene>
    <name evidence="3" type="ORF">ECRASSUSDP1_LOCUS2410</name>
</gene>
<evidence type="ECO:0000256" key="1">
    <source>
        <dbReference type="SAM" id="MobiDB-lite"/>
    </source>
</evidence>
<dbReference type="AlphaFoldDB" id="A0AAD1U494"/>
<dbReference type="InterPro" id="IPR018200">
    <property type="entry name" value="USP_CS"/>
</dbReference>
<evidence type="ECO:0000259" key="2">
    <source>
        <dbReference type="PROSITE" id="PS50235"/>
    </source>
</evidence>
<comment type="caution">
    <text evidence="3">The sequence shown here is derived from an EMBL/GenBank/DDBJ whole genome shotgun (WGS) entry which is preliminary data.</text>
</comment>
<feature type="compositionally biased region" description="Low complexity" evidence="1">
    <location>
        <begin position="96"/>
        <end position="107"/>
    </location>
</feature>
<dbReference type="InterPro" id="IPR001394">
    <property type="entry name" value="Peptidase_C19_UCH"/>
</dbReference>
<dbReference type="GO" id="GO:0004843">
    <property type="term" value="F:cysteine-type deubiquitinase activity"/>
    <property type="evidence" value="ECO:0007669"/>
    <property type="project" value="InterPro"/>
</dbReference>
<dbReference type="SUPFAM" id="SSF54001">
    <property type="entry name" value="Cysteine proteinases"/>
    <property type="match status" value="1"/>
</dbReference>
<dbReference type="Pfam" id="PF00443">
    <property type="entry name" value="UCH"/>
    <property type="match status" value="1"/>
</dbReference>
<dbReference type="Proteomes" id="UP001295684">
    <property type="component" value="Unassembled WGS sequence"/>
</dbReference>
<dbReference type="PROSITE" id="PS50235">
    <property type="entry name" value="USP_3"/>
    <property type="match status" value="1"/>
</dbReference>